<dbReference type="InterPro" id="IPR008927">
    <property type="entry name" value="6-PGluconate_DH-like_C_sf"/>
</dbReference>
<dbReference type="PROSITE" id="PS51257">
    <property type="entry name" value="PROKAR_LIPOPROTEIN"/>
    <property type="match status" value="1"/>
</dbReference>
<comment type="caution">
    <text evidence="1">The sequence shown here is derived from an EMBL/GenBank/DDBJ whole genome shotgun (WGS) entry which is preliminary data.</text>
</comment>
<dbReference type="Gene3D" id="1.10.1040.50">
    <property type="match status" value="1"/>
</dbReference>
<evidence type="ECO:0000313" key="2">
    <source>
        <dbReference type="Proteomes" id="UP000195570"/>
    </source>
</evidence>
<dbReference type="GO" id="GO:0016509">
    <property type="term" value="F:long-chain (3S)-3-hydroxyacyl-CoA dehydrogenase (NAD+) activity"/>
    <property type="evidence" value="ECO:0007669"/>
    <property type="project" value="TreeGrafter"/>
</dbReference>
<dbReference type="PANTHER" id="PTHR43612:SF3">
    <property type="entry name" value="TRIFUNCTIONAL ENZYME SUBUNIT ALPHA, MITOCHONDRIAL"/>
    <property type="match status" value="1"/>
</dbReference>
<reference evidence="1" key="1">
    <citation type="submission" date="2016-09" db="EMBL/GenBank/DDBJ databases">
        <authorList>
            <person name="Hebert L."/>
            <person name="Moumen B."/>
        </authorList>
    </citation>
    <scope>NUCLEOTIDE SEQUENCE [LARGE SCALE GENOMIC DNA]</scope>
    <source>
        <strain evidence="1">OVI</strain>
    </source>
</reference>
<dbReference type="GO" id="GO:0004300">
    <property type="term" value="F:enoyl-CoA hydratase activity"/>
    <property type="evidence" value="ECO:0007669"/>
    <property type="project" value="TreeGrafter"/>
</dbReference>
<dbReference type="RefSeq" id="XP_067082009.1">
    <property type="nucleotide sequence ID" value="XM_067225908.1"/>
</dbReference>
<dbReference type="GO" id="GO:0006635">
    <property type="term" value="P:fatty acid beta-oxidation"/>
    <property type="evidence" value="ECO:0007669"/>
    <property type="project" value="TreeGrafter"/>
</dbReference>
<dbReference type="EMBL" id="CZPT02001617">
    <property type="protein sequence ID" value="SCU71332.1"/>
    <property type="molecule type" value="Genomic_DNA"/>
</dbReference>
<dbReference type="SUPFAM" id="SSF48179">
    <property type="entry name" value="6-phosphogluconate dehydrogenase C-terminal domain-like"/>
    <property type="match status" value="2"/>
</dbReference>
<dbReference type="VEuPathDB" id="TriTrypDB:TEOVI_000291300"/>
<protein>
    <submittedName>
        <fullName evidence="1">Uncharacterized protein</fullName>
    </submittedName>
</protein>
<dbReference type="AlphaFoldDB" id="A0A1G4IFZ4"/>
<dbReference type="InterPro" id="IPR050136">
    <property type="entry name" value="FA_oxidation_alpha_subunit"/>
</dbReference>
<sequence length="885" mass="96328">MRRCLFVVRHPKAYAAIHIAQHQLVSASTTSCSLERTPLLCVESGNVSVEPARVQFDGLIKEINEFQVRRKRSERRLNVPASNIPTTKTKPAQVERNVARVPQPSGPTSSVVTDPLLSSVPFVLRDPPVLTDVACTLHELESALFQISEDEGALLDEKVNVVPDATAANNDDGYVGASSELEGSCVDGGQSAATEDRQAAADAGELLSAQPDSQNSGLRCWLDDTVVPTSRICSDTSLNTTSLHVEWLSERTVALELRENPASVVDLVAGLNSALSTLEAVKEWSHGLVVVLRTARDIPFYTPKHSELELTPINRLEVMRAKSRLFRRMGEASRCGVVFVGEIGVSALDFGAELLFTCARVEFPISCADEVRVGFPSLQFGVWPSPDVLKRLSGVVGYGEGVTDVVPAFHTLPWGEWRKLYPQLSLLSDMECQSWSRVWLPEIMRGWWQWRLWFYQKMCGAFRQDLTPFCDAVPHNTPGGLWNSYCALVTGTETDGGADVLDKSINMYAELMANRDIYNSACVVAKLDRMHNRVLNPLPCDDRFVVSPGCSAGSLTSSAPFLIFAEDALGGAAKLIAQHRSSFDLNSPRYALLIGESDAVKDVAALLDCAVVATPVCAPKVAPLGGKPMVEVQVLPAVHVADNESKVALSSALAYFQSTEVPYIVTRGGDVSKRLLAALSLELCQLASETECWRVEGVARRRLGFSTCPFELMDRYGAAFISAVIDRYEHMKNFVRQVPPASRLLLAAAGTGGFYDKTGRIAGSVAQRLRSEEPTDGEIFVRLLGTVLNESCSLLLDGTVESTDDINLASVFCFGLKPSVGGILSCMDDNMSLSTLVREMLYMSRGCSGVSTVPSPLLRAMDDASESFRTLSADTIRRARGNMLK</sequence>
<keyword evidence="2" id="KW-1185">Reference proteome</keyword>
<proteinExistence type="predicted"/>
<gene>
    <name evidence="1" type="ORF">TEOVI_000291300</name>
</gene>
<name>A0A1G4IFZ4_TRYEQ</name>
<organism evidence="1 2">
    <name type="scientific">Trypanosoma equiperdum</name>
    <dbReference type="NCBI Taxonomy" id="5694"/>
    <lineage>
        <taxon>Eukaryota</taxon>
        <taxon>Discoba</taxon>
        <taxon>Euglenozoa</taxon>
        <taxon>Kinetoplastea</taxon>
        <taxon>Metakinetoplastina</taxon>
        <taxon>Trypanosomatida</taxon>
        <taxon>Trypanosomatidae</taxon>
        <taxon>Trypanosoma</taxon>
    </lineage>
</organism>
<dbReference type="Proteomes" id="UP000195570">
    <property type="component" value="Unassembled WGS sequence"/>
</dbReference>
<evidence type="ECO:0000313" key="1">
    <source>
        <dbReference type="EMBL" id="SCU71332.1"/>
    </source>
</evidence>
<accession>A0A1G4IFZ4</accession>
<dbReference type="GeneID" id="92376853"/>
<dbReference type="PANTHER" id="PTHR43612">
    <property type="entry name" value="TRIFUNCTIONAL ENZYME SUBUNIT ALPHA"/>
    <property type="match status" value="1"/>
</dbReference>
<dbReference type="GO" id="GO:0016507">
    <property type="term" value="C:mitochondrial fatty acid beta-oxidation multienzyme complex"/>
    <property type="evidence" value="ECO:0007669"/>
    <property type="project" value="TreeGrafter"/>
</dbReference>